<evidence type="ECO:0000256" key="4">
    <source>
        <dbReference type="ARBA" id="ARBA00023163"/>
    </source>
</evidence>
<dbReference type="AlphaFoldDB" id="A0A0R1NNC3"/>
<keyword evidence="3" id="KW-0238">DNA-binding</keyword>
<reference evidence="6 7" key="1">
    <citation type="journal article" date="2015" name="Genome Announc.">
        <title>Expanding the biotechnology potential of lactobacilli through comparative genomics of 213 strains and associated genera.</title>
        <authorList>
            <person name="Sun Z."/>
            <person name="Harris H.M."/>
            <person name="McCann A."/>
            <person name="Guo C."/>
            <person name="Argimon S."/>
            <person name="Zhang W."/>
            <person name="Yang X."/>
            <person name="Jeffery I.B."/>
            <person name="Cooney J.C."/>
            <person name="Kagawa T.F."/>
            <person name="Liu W."/>
            <person name="Song Y."/>
            <person name="Salvetti E."/>
            <person name="Wrobel A."/>
            <person name="Rasinkangas P."/>
            <person name="Parkhill J."/>
            <person name="Rea M.C."/>
            <person name="O'Sullivan O."/>
            <person name="Ritari J."/>
            <person name="Douillard F.P."/>
            <person name="Paul Ross R."/>
            <person name="Yang R."/>
            <person name="Briner A.E."/>
            <person name="Felis G.E."/>
            <person name="de Vos W.M."/>
            <person name="Barrangou R."/>
            <person name="Klaenhammer T.R."/>
            <person name="Caufield P.W."/>
            <person name="Cui Y."/>
            <person name="Zhang H."/>
            <person name="O'Toole P.W."/>
        </authorList>
    </citation>
    <scope>NUCLEOTIDE SEQUENCE [LARGE SCALE GENOMIC DNA]</scope>
    <source>
        <strain evidence="6 7">DSM 19906</strain>
    </source>
</reference>
<dbReference type="PANTHER" id="PTHR34294:SF1">
    <property type="entry name" value="TRANSCRIPTIONAL REGULATOR LSRR"/>
    <property type="match status" value="1"/>
</dbReference>
<evidence type="ECO:0000259" key="5">
    <source>
        <dbReference type="Pfam" id="PF04198"/>
    </source>
</evidence>
<keyword evidence="7" id="KW-1185">Reference proteome</keyword>
<comment type="similarity">
    <text evidence="1">Belongs to the SorC transcriptional regulatory family.</text>
</comment>
<proteinExistence type="inferred from homology"/>
<dbReference type="GO" id="GO:0003677">
    <property type="term" value="F:DNA binding"/>
    <property type="evidence" value="ECO:0007669"/>
    <property type="project" value="UniProtKB-KW"/>
</dbReference>
<feature type="domain" description="Sugar-binding" evidence="5">
    <location>
        <begin position="64"/>
        <end position="318"/>
    </location>
</feature>
<sequence>MDDLKELQSDKQFKRLVAISRLYYQEGLSQVEIGKQLGLSRPTVAKSLQQARQQGIVRIEVVDPFEDVSLLEKNLQDKYHLKHVVVTLQPNNTQETILDSLGKATADYLHSIVKDNDIIGINWGKTMKAVAAHLREDRHQNIKVVQLKGSVTNSQEGNYSADITSKFNQAFHTQANILPLPVIFEDPKVKSVAVKDYFINSVIHEGYDANIAIYTVGTTRSNAMLFRLGYLNDEQIKRVQTEAVGDIISHFVTADGQIADKNLDARTVAIPLNKLKEKAYSILVAGGEPKLLPIHAALMGGYANVLVVDQVVAKELLAY</sequence>
<dbReference type="RefSeq" id="WP_056949721.1">
    <property type="nucleotide sequence ID" value="NZ_AZEB01000050.1"/>
</dbReference>
<dbReference type="SUPFAM" id="SSF88659">
    <property type="entry name" value="Sigma3 and sigma4 domains of RNA polymerase sigma factors"/>
    <property type="match status" value="1"/>
</dbReference>
<dbReference type="PATRIC" id="fig|1423766.4.peg.2363"/>
<evidence type="ECO:0000256" key="3">
    <source>
        <dbReference type="ARBA" id="ARBA00023125"/>
    </source>
</evidence>
<dbReference type="PANTHER" id="PTHR34294">
    <property type="entry name" value="TRANSCRIPTIONAL REGULATOR-RELATED"/>
    <property type="match status" value="1"/>
</dbReference>
<evidence type="ECO:0000256" key="1">
    <source>
        <dbReference type="ARBA" id="ARBA00010466"/>
    </source>
</evidence>
<name>A0A0R1NNC3_9LACO</name>
<dbReference type="EMBL" id="AZEB01000050">
    <property type="protein sequence ID" value="KRL19074.1"/>
    <property type="molecule type" value="Genomic_DNA"/>
</dbReference>
<keyword evidence="4" id="KW-0804">Transcription</keyword>
<organism evidence="6 7">
    <name type="scientific">Lentilactobacillus kisonensis DSM 19906 = JCM 15041</name>
    <dbReference type="NCBI Taxonomy" id="1423766"/>
    <lineage>
        <taxon>Bacteria</taxon>
        <taxon>Bacillati</taxon>
        <taxon>Bacillota</taxon>
        <taxon>Bacilli</taxon>
        <taxon>Lactobacillales</taxon>
        <taxon>Lactobacillaceae</taxon>
        <taxon>Lentilactobacillus</taxon>
    </lineage>
</organism>
<evidence type="ECO:0000256" key="2">
    <source>
        <dbReference type="ARBA" id="ARBA00023015"/>
    </source>
</evidence>
<dbReference type="InterPro" id="IPR007324">
    <property type="entry name" value="Sugar-bd_dom_put"/>
</dbReference>
<keyword evidence="2" id="KW-0805">Transcription regulation</keyword>
<evidence type="ECO:0000313" key="6">
    <source>
        <dbReference type="EMBL" id="KRL19074.1"/>
    </source>
</evidence>
<dbReference type="Gene3D" id="3.40.50.1360">
    <property type="match status" value="1"/>
</dbReference>
<accession>A0A0R1NNC3</accession>
<dbReference type="GO" id="GO:0030246">
    <property type="term" value="F:carbohydrate binding"/>
    <property type="evidence" value="ECO:0007669"/>
    <property type="project" value="InterPro"/>
</dbReference>
<dbReference type="InterPro" id="IPR036388">
    <property type="entry name" value="WH-like_DNA-bd_sf"/>
</dbReference>
<dbReference type="Gene3D" id="1.10.10.10">
    <property type="entry name" value="Winged helix-like DNA-binding domain superfamily/Winged helix DNA-binding domain"/>
    <property type="match status" value="1"/>
</dbReference>
<dbReference type="InterPro" id="IPR051054">
    <property type="entry name" value="SorC_transcr_regulators"/>
</dbReference>
<evidence type="ECO:0000313" key="7">
    <source>
        <dbReference type="Proteomes" id="UP000051439"/>
    </source>
</evidence>
<dbReference type="InterPro" id="IPR037171">
    <property type="entry name" value="NagB/RpiA_transferase-like"/>
</dbReference>
<dbReference type="Proteomes" id="UP000051439">
    <property type="component" value="Unassembled WGS sequence"/>
</dbReference>
<protein>
    <submittedName>
        <fullName evidence="6">Deoxyribonucleoside regulator</fullName>
    </submittedName>
</protein>
<dbReference type="InterPro" id="IPR013324">
    <property type="entry name" value="RNA_pol_sigma_r3/r4-like"/>
</dbReference>
<dbReference type="SUPFAM" id="SSF100950">
    <property type="entry name" value="NagB/RpiA/CoA transferase-like"/>
    <property type="match status" value="1"/>
</dbReference>
<gene>
    <name evidence="6" type="ORF">FC98_GL002281</name>
</gene>
<comment type="caution">
    <text evidence="6">The sequence shown here is derived from an EMBL/GenBank/DDBJ whole genome shotgun (WGS) entry which is preliminary data.</text>
</comment>
<dbReference type="Pfam" id="PF04198">
    <property type="entry name" value="Sugar-bind"/>
    <property type="match status" value="1"/>
</dbReference>